<organism evidence="1">
    <name type="scientific">marine sediment metagenome</name>
    <dbReference type="NCBI Taxonomy" id="412755"/>
    <lineage>
        <taxon>unclassified sequences</taxon>
        <taxon>metagenomes</taxon>
        <taxon>ecological metagenomes</taxon>
    </lineage>
</organism>
<name>A0A0F8W4N6_9ZZZZ</name>
<gene>
    <name evidence="1" type="ORF">LCGC14_3112510</name>
</gene>
<dbReference type="AlphaFoldDB" id="A0A0F8W4N6"/>
<dbReference type="EMBL" id="LAZR01067389">
    <property type="protein sequence ID" value="KKK51682.1"/>
    <property type="molecule type" value="Genomic_DNA"/>
</dbReference>
<comment type="caution">
    <text evidence="1">The sequence shown here is derived from an EMBL/GenBank/DDBJ whole genome shotgun (WGS) entry which is preliminary data.</text>
</comment>
<sequence>VSVTAGFLRFNSASDFSGGVTVESGANLVVGAGGAVGTGTVLIKSGAVMYLRGGGDGSSQGTAQVYQATLAGSPLVIIQGRFEPVGNNGSSGPWNSDIDVTLDGGIIQRGTGGQADTNWHWQFAGDITVTANGGTLGNNGHIWRSATYTGDIIGAAGTVLVNDGDDSAYPARNSLAHTNASYEGDWSVVDGRLSVEADGALGIGTGQTVTVNAPFRTNGWGGLWVNAGQTTFPDIDLQQGELFLDANLSSNIEMNGGRFALTRNNRTIGGTIVASTATAFTGPNDYAGWKLNLTGTISGSAGLEVATLERVREKIRVNPGAAELVATMRAHGAFCALVTGGFT</sequence>
<dbReference type="Gene3D" id="3.40.50.1000">
    <property type="entry name" value="HAD superfamily/HAD-like"/>
    <property type="match status" value="1"/>
</dbReference>
<feature type="non-terminal residue" evidence="1">
    <location>
        <position position="1"/>
    </location>
</feature>
<evidence type="ECO:0000313" key="1">
    <source>
        <dbReference type="EMBL" id="KKK51682.1"/>
    </source>
</evidence>
<dbReference type="InterPro" id="IPR023214">
    <property type="entry name" value="HAD_sf"/>
</dbReference>
<reference evidence="1" key="1">
    <citation type="journal article" date="2015" name="Nature">
        <title>Complex archaea that bridge the gap between prokaryotes and eukaryotes.</title>
        <authorList>
            <person name="Spang A."/>
            <person name="Saw J.H."/>
            <person name="Jorgensen S.L."/>
            <person name="Zaremba-Niedzwiedzka K."/>
            <person name="Martijn J."/>
            <person name="Lind A.E."/>
            <person name="van Eijk R."/>
            <person name="Schleper C."/>
            <person name="Guy L."/>
            <person name="Ettema T.J."/>
        </authorList>
    </citation>
    <scope>NUCLEOTIDE SEQUENCE</scope>
</reference>
<feature type="non-terminal residue" evidence="1">
    <location>
        <position position="343"/>
    </location>
</feature>
<protein>
    <submittedName>
        <fullName evidence="1">Uncharacterized protein</fullName>
    </submittedName>
</protein>
<accession>A0A0F8W4N6</accession>
<proteinExistence type="predicted"/>